<feature type="region of interest" description="Disordered" evidence="4">
    <location>
        <begin position="580"/>
        <end position="630"/>
    </location>
</feature>
<evidence type="ECO:0000256" key="2">
    <source>
        <dbReference type="ARBA" id="ARBA00022490"/>
    </source>
</evidence>
<reference evidence="6 7" key="2">
    <citation type="submission" date="2019-01" db="EMBL/GenBank/DDBJ databases">
        <title>The decoding of complex shrimp genome reveals the adaptation for benthos swimmer, frequently molting mechanism and breeding impact on genome.</title>
        <authorList>
            <person name="Sun Y."/>
            <person name="Gao Y."/>
            <person name="Yu Y."/>
        </authorList>
    </citation>
    <scope>NUCLEOTIDE SEQUENCE [LARGE SCALE GENOMIC DNA]</scope>
    <source>
        <tissue evidence="6">Muscle</tissue>
    </source>
</reference>
<keyword evidence="3" id="KW-0206">Cytoskeleton</keyword>
<feature type="region of interest" description="Disordered" evidence="4">
    <location>
        <begin position="175"/>
        <end position="527"/>
    </location>
</feature>
<dbReference type="GO" id="GO:0001725">
    <property type="term" value="C:stress fiber"/>
    <property type="evidence" value="ECO:0007669"/>
    <property type="project" value="TreeGrafter"/>
</dbReference>
<dbReference type="GO" id="GO:0051764">
    <property type="term" value="P:actin crosslink formation"/>
    <property type="evidence" value="ECO:0007669"/>
    <property type="project" value="TreeGrafter"/>
</dbReference>
<keyword evidence="7" id="KW-1185">Reference proteome</keyword>
<dbReference type="EMBL" id="QCYY01001068">
    <property type="protein sequence ID" value="ROT80790.1"/>
    <property type="molecule type" value="Genomic_DNA"/>
</dbReference>
<dbReference type="STRING" id="6689.A0A423TWI2"/>
<keyword evidence="2" id="KW-0963">Cytoplasm</keyword>
<feature type="domain" description="GAR" evidence="5">
    <location>
        <begin position="69"/>
        <end position="141"/>
    </location>
</feature>
<dbReference type="GO" id="GO:0008093">
    <property type="term" value="F:cytoskeletal anchor activity"/>
    <property type="evidence" value="ECO:0007669"/>
    <property type="project" value="TreeGrafter"/>
</dbReference>
<evidence type="ECO:0000313" key="7">
    <source>
        <dbReference type="Proteomes" id="UP000283509"/>
    </source>
</evidence>
<dbReference type="InterPro" id="IPR003108">
    <property type="entry name" value="GAR_dom"/>
</dbReference>
<dbReference type="GO" id="GO:0008017">
    <property type="term" value="F:microtubule binding"/>
    <property type="evidence" value="ECO:0007669"/>
    <property type="project" value="InterPro"/>
</dbReference>
<evidence type="ECO:0000256" key="3">
    <source>
        <dbReference type="ARBA" id="ARBA00023212"/>
    </source>
</evidence>
<dbReference type="Pfam" id="PF02187">
    <property type="entry name" value="GAS2"/>
    <property type="match status" value="1"/>
</dbReference>
<proteinExistence type="predicted"/>
<sequence length="630" mass="68982">MAAPLLVQMEHDIDREMEKDRLAEERRENGGLCGGEFDHENGDWNDDGGDLEDETPQMFYGPQAQIITNDLKSLDEMVRDLVERCSCPSQFPMVKVSEGKYRIGDTRVLIFVRILRNHVMVRVGGGWDTLEHYLDKHDPCRCRQGHRTALSSRVGFKTSSSGQERQLMNVTYERCDEGYVPSSPSPRRRSSASGRGIRRDSLEGRSSLRQRSQSPANRDPTAAFSRTGSGRYNPIKWSPGLRDEQTAWRDDSSEVSDEGYKSQGNTGPRTLPRNRKPTPKKSMELDPTDMLERPESSMTQMSSEGSSMSTEDSVHTPPRSPTNTTTTAPHYPLTDATNTWSPPSQVKHKNSSIGAPRSKIPFIETLKSPFINNKKSKKASLPEEKSPGKPAWNAGPGVRRNSLDRGERVISRSRSATSEGGLVMLGRDSPARQSFRPSARRQSGGSCGPSGKNTWNGRASRERPSLTADTYKPPTTPRTVRSASASPATTRRQVGHSAPATPLNRSPKRSAPASTLTSPTGGGPLLQQLADLEPDENTLLCIKDIYDSLKARVSESLAAEGKSLPPELSQDYTNSWVTAHVSSGSRSLDPKPSASASNGPPGAVRITPRKSGVGSRIPAPTFFLPHQTGI</sequence>
<organism evidence="6 7">
    <name type="scientific">Penaeus vannamei</name>
    <name type="common">Whiteleg shrimp</name>
    <name type="synonym">Litopenaeus vannamei</name>
    <dbReference type="NCBI Taxonomy" id="6689"/>
    <lineage>
        <taxon>Eukaryota</taxon>
        <taxon>Metazoa</taxon>
        <taxon>Ecdysozoa</taxon>
        <taxon>Arthropoda</taxon>
        <taxon>Crustacea</taxon>
        <taxon>Multicrustacea</taxon>
        <taxon>Malacostraca</taxon>
        <taxon>Eumalacostraca</taxon>
        <taxon>Eucarida</taxon>
        <taxon>Decapoda</taxon>
        <taxon>Dendrobranchiata</taxon>
        <taxon>Penaeoidea</taxon>
        <taxon>Penaeidae</taxon>
        <taxon>Penaeus</taxon>
    </lineage>
</organism>
<dbReference type="GO" id="GO:0001578">
    <property type="term" value="P:microtubule bundle formation"/>
    <property type="evidence" value="ECO:0007669"/>
    <property type="project" value="TreeGrafter"/>
</dbReference>
<feature type="compositionally biased region" description="Polar residues" evidence="4">
    <location>
        <begin position="207"/>
        <end position="216"/>
    </location>
</feature>
<dbReference type="PROSITE" id="PS51460">
    <property type="entry name" value="GAR"/>
    <property type="match status" value="1"/>
</dbReference>
<dbReference type="OrthoDB" id="2250192at2759"/>
<feature type="compositionally biased region" description="Basic and acidic residues" evidence="4">
    <location>
        <begin position="401"/>
        <end position="410"/>
    </location>
</feature>
<protein>
    <recommendedName>
        <fullName evidence="5">GAR domain-containing protein</fullName>
    </recommendedName>
</protein>
<feature type="compositionally biased region" description="Polar residues" evidence="4">
    <location>
        <begin position="477"/>
        <end position="492"/>
    </location>
</feature>
<dbReference type="Proteomes" id="UP000283509">
    <property type="component" value="Unassembled WGS sequence"/>
</dbReference>
<dbReference type="SMART" id="SM00243">
    <property type="entry name" value="GAS2"/>
    <property type="match status" value="1"/>
</dbReference>
<reference evidence="6 7" key="1">
    <citation type="submission" date="2018-04" db="EMBL/GenBank/DDBJ databases">
        <authorList>
            <person name="Zhang X."/>
            <person name="Yuan J."/>
            <person name="Li F."/>
            <person name="Xiang J."/>
        </authorList>
    </citation>
    <scope>NUCLEOTIDE SEQUENCE [LARGE SCALE GENOMIC DNA]</scope>
    <source>
        <tissue evidence="6">Muscle</tissue>
    </source>
</reference>
<evidence type="ECO:0000259" key="5">
    <source>
        <dbReference type="PROSITE" id="PS51460"/>
    </source>
</evidence>
<feature type="compositionally biased region" description="Polar residues" evidence="4">
    <location>
        <begin position="335"/>
        <end position="344"/>
    </location>
</feature>
<dbReference type="Gene3D" id="3.30.920.20">
    <property type="entry name" value="Gas2-like domain"/>
    <property type="match status" value="1"/>
</dbReference>
<feature type="compositionally biased region" description="Basic and acidic residues" evidence="4">
    <location>
        <begin position="241"/>
        <end position="252"/>
    </location>
</feature>
<comment type="subcellular location">
    <subcellularLocation>
        <location evidence="1">Cytoplasm</location>
        <location evidence="1">Cytoskeleton</location>
    </subcellularLocation>
</comment>
<dbReference type="PANTHER" id="PTHR46756">
    <property type="entry name" value="TRANSGELIN"/>
    <property type="match status" value="1"/>
</dbReference>
<evidence type="ECO:0000313" key="6">
    <source>
        <dbReference type="EMBL" id="ROT80790.1"/>
    </source>
</evidence>
<dbReference type="SUPFAM" id="SSF143575">
    <property type="entry name" value="GAS2 domain-like"/>
    <property type="match status" value="1"/>
</dbReference>
<dbReference type="AlphaFoldDB" id="A0A423TWI2"/>
<feature type="compositionally biased region" description="Low complexity" evidence="4">
    <location>
        <begin position="321"/>
        <end position="334"/>
    </location>
</feature>
<gene>
    <name evidence="6" type="ORF">C7M84_000457</name>
</gene>
<feature type="compositionally biased region" description="Polar residues" evidence="4">
    <location>
        <begin position="431"/>
        <end position="444"/>
    </location>
</feature>
<dbReference type="InterPro" id="IPR036534">
    <property type="entry name" value="GAR_dom_sf"/>
</dbReference>
<dbReference type="GO" id="GO:0005884">
    <property type="term" value="C:actin filament"/>
    <property type="evidence" value="ECO:0007669"/>
    <property type="project" value="TreeGrafter"/>
</dbReference>
<accession>A0A423TWI2</accession>
<dbReference type="GO" id="GO:0035371">
    <property type="term" value="C:microtubule plus-end"/>
    <property type="evidence" value="ECO:0007669"/>
    <property type="project" value="TreeGrafter"/>
</dbReference>
<dbReference type="GO" id="GO:1904825">
    <property type="term" value="P:protein localization to microtubule plus-end"/>
    <property type="evidence" value="ECO:0007669"/>
    <property type="project" value="TreeGrafter"/>
</dbReference>
<dbReference type="PANTHER" id="PTHR46756:SF18">
    <property type="entry name" value="GAS2-LIKE PROTEIN PICKLED EGGS"/>
    <property type="match status" value="1"/>
</dbReference>
<feature type="region of interest" description="Disordered" evidence="4">
    <location>
        <begin position="24"/>
        <end position="47"/>
    </location>
</feature>
<comment type="caution">
    <text evidence="6">The sequence shown here is derived from an EMBL/GenBank/DDBJ whole genome shotgun (WGS) entry which is preliminary data.</text>
</comment>
<dbReference type="GO" id="GO:0031110">
    <property type="term" value="P:regulation of microtubule polymerization or depolymerization"/>
    <property type="evidence" value="ECO:0007669"/>
    <property type="project" value="TreeGrafter"/>
</dbReference>
<feature type="compositionally biased region" description="Low complexity" evidence="4">
    <location>
        <begin position="296"/>
        <end position="311"/>
    </location>
</feature>
<evidence type="ECO:0000256" key="1">
    <source>
        <dbReference type="ARBA" id="ARBA00004245"/>
    </source>
</evidence>
<dbReference type="GO" id="GO:0005737">
    <property type="term" value="C:cytoplasm"/>
    <property type="evidence" value="ECO:0007669"/>
    <property type="project" value="TreeGrafter"/>
</dbReference>
<name>A0A423TWI2_PENVA</name>
<dbReference type="GO" id="GO:0051015">
    <property type="term" value="F:actin filament binding"/>
    <property type="evidence" value="ECO:0007669"/>
    <property type="project" value="TreeGrafter"/>
</dbReference>
<evidence type="ECO:0000256" key="4">
    <source>
        <dbReference type="SAM" id="MobiDB-lite"/>
    </source>
</evidence>